<evidence type="ECO:0000256" key="6">
    <source>
        <dbReference type="SAM" id="MobiDB-lite"/>
    </source>
</evidence>
<proteinExistence type="inferred from homology"/>
<dbReference type="GO" id="GO:0005840">
    <property type="term" value="C:ribosome"/>
    <property type="evidence" value="ECO:0007669"/>
    <property type="project" value="UniProtKB-KW"/>
</dbReference>
<dbReference type="RefSeq" id="WP_066059362.1">
    <property type="nucleotide sequence ID" value="NZ_JBHUNF010000002.1"/>
</dbReference>
<feature type="domain" description="Large ribosomal subunit protein bL25 L25" evidence="7">
    <location>
        <begin position="9"/>
        <end position="93"/>
    </location>
</feature>
<evidence type="ECO:0000256" key="2">
    <source>
        <dbReference type="ARBA" id="ARBA00022884"/>
    </source>
</evidence>
<dbReference type="Pfam" id="PF14693">
    <property type="entry name" value="Ribosomal_TL5_C"/>
    <property type="match status" value="1"/>
</dbReference>
<dbReference type="PANTHER" id="PTHR33284:SF1">
    <property type="entry name" value="RIBOSOMAL PROTEIN L25_GLN-TRNA SYNTHETASE, ANTI-CODON-BINDING DOMAIN-CONTAINING PROTEIN"/>
    <property type="match status" value="1"/>
</dbReference>
<dbReference type="Gene3D" id="2.40.240.10">
    <property type="entry name" value="Ribosomal Protein L25, Chain P"/>
    <property type="match status" value="1"/>
</dbReference>
<dbReference type="EMBL" id="JBHUNF010000002">
    <property type="protein sequence ID" value="MFD2674297.1"/>
    <property type="molecule type" value="Genomic_DNA"/>
</dbReference>
<dbReference type="NCBIfam" id="NF004131">
    <property type="entry name" value="PRK05618.2-1"/>
    <property type="match status" value="1"/>
</dbReference>
<evidence type="ECO:0000256" key="3">
    <source>
        <dbReference type="ARBA" id="ARBA00022980"/>
    </source>
</evidence>
<sequence length="206" mass="22134">MANEVTEKLAATVRTSFGKGAARKIRANNQIPAVLYGHGTDPQHLTLPGHETMLLLRKSNALLNLDIEGADELALVKDVQRDPVRQIIEHVDLLLVKRGERVDVEVPVHVVGEPFPGTIVVQDTMTIFVSAEATHIPENIEVSVEGLEAGSSIAATDVALPKGTKLVDEETEVIILSVQEPRAEVEEDDAEGEEAAEAPEAEASAE</sequence>
<reference evidence="10" key="1">
    <citation type="journal article" date="2019" name="Int. J. Syst. Evol. Microbiol.">
        <title>The Global Catalogue of Microorganisms (GCM) 10K type strain sequencing project: providing services to taxonomists for standard genome sequencing and annotation.</title>
        <authorList>
            <consortium name="The Broad Institute Genomics Platform"/>
            <consortium name="The Broad Institute Genome Sequencing Center for Infectious Disease"/>
            <person name="Wu L."/>
            <person name="Ma J."/>
        </authorList>
    </citation>
    <scope>NUCLEOTIDE SEQUENCE [LARGE SCALE GENOMIC DNA]</scope>
    <source>
        <strain evidence="10">TISTR 1511</strain>
    </source>
</reference>
<dbReference type="InterPro" id="IPR037121">
    <property type="entry name" value="Ribosomal_bL25_C"/>
</dbReference>
<feature type="region of interest" description="Disordered" evidence="6">
    <location>
        <begin position="179"/>
        <end position="206"/>
    </location>
</feature>
<comment type="function">
    <text evidence="5">This is one of the proteins that binds to the 5S RNA in the ribosome where it forms part of the central protuberance.</text>
</comment>
<evidence type="ECO:0000259" key="8">
    <source>
        <dbReference type="Pfam" id="PF14693"/>
    </source>
</evidence>
<comment type="caution">
    <text evidence="9">The sequence shown here is derived from an EMBL/GenBank/DDBJ whole genome shotgun (WGS) entry which is preliminary data.</text>
</comment>
<feature type="domain" description="Large ribosomal subunit protein bL25 beta" evidence="8">
    <location>
        <begin position="102"/>
        <end position="182"/>
    </location>
</feature>
<organism evidence="9 10">
    <name type="scientific">Gulosibacter bifidus</name>
    <dbReference type="NCBI Taxonomy" id="272239"/>
    <lineage>
        <taxon>Bacteria</taxon>
        <taxon>Bacillati</taxon>
        <taxon>Actinomycetota</taxon>
        <taxon>Actinomycetes</taxon>
        <taxon>Micrococcales</taxon>
        <taxon>Microbacteriaceae</taxon>
        <taxon>Gulosibacter</taxon>
    </lineage>
</organism>
<dbReference type="Pfam" id="PF01386">
    <property type="entry name" value="Ribosomal_L25p"/>
    <property type="match status" value="1"/>
</dbReference>
<gene>
    <name evidence="5" type="primary">rplY</name>
    <name evidence="5" type="synonym">ctc</name>
    <name evidence="9" type="ORF">ACFSUQ_03145</name>
</gene>
<evidence type="ECO:0000259" key="7">
    <source>
        <dbReference type="Pfam" id="PF01386"/>
    </source>
</evidence>
<dbReference type="InterPro" id="IPR011035">
    <property type="entry name" value="Ribosomal_bL25/Gln-tRNA_synth"/>
</dbReference>
<keyword evidence="1 5" id="KW-0699">rRNA-binding</keyword>
<protein>
    <recommendedName>
        <fullName evidence="5">Large ribosomal subunit protein bL25</fullName>
    </recommendedName>
    <alternativeName>
        <fullName evidence="5">General stress protein CTC</fullName>
    </alternativeName>
</protein>
<keyword evidence="10" id="KW-1185">Reference proteome</keyword>
<feature type="compositionally biased region" description="Acidic residues" evidence="6">
    <location>
        <begin position="185"/>
        <end position="206"/>
    </location>
</feature>
<dbReference type="CDD" id="cd00495">
    <property type="entry name" value="Ribosomal_L25_TL5_CTC"/>
    <property type="match status" value="1"/>
</dbReference>
<dbReference type="InterPro" id="IPR001021">
    <property type="entry name" value="Ribosomal_bL25_long"/>
</dbReference>
<dbReference type="InterPro" id="IPR020056">
    <property type="entry name" value="Rbsml_bL25/Gln-tRNA_synth_N"/>
</dbReference>
<keyword evidence="2 5" id="KW-0694">RNA-binding</keyword>
<keyword evidence="3 5" id="KW-0689">Ribosomal protein</keyword>
<comment type="similarity">
    <text evidence="5">Belongs to the bacterial ribosomal protein bL25 family. CTC subfamily.</text>
</comment>
<dbReference type="PANTHER" id="PTHR33284">
    <property type="entry name" value="RIBOSOMAL PROTEIN L25/GLN-TRNA SYNTHETASE, ANTI-CODON-BINDING DOMAIN-CONTAINING PROTEIN"/>
    <property type="match status" value="1"/>
</dbReference>
<dbReference type="Gene3D" id="2.170.120.20">
    <property type="entry name" value="Ribosomal protein L25, beta domain"/>
    <property type="match status" value="1"/>
</dbReference>
<evidence type="ECO:0000313" key="10">
    <source>
        <dbReference type="Proteomes" id="UP001597453"/>
    </source>
</evidence>
<dbReference type="Proteomes" id="UP001597453">
    <property type="component" value="Unassembled WGS sequence"/>
</dbReference>
<evidence type="ECO:0000256" key="1">
    <source>
        <dbReference type="ARBA" id="ARBA00022730"/>
    </source>
</evidence>
<dbReference type="InterPro" id="IPR020930">
    <property type="entry name" value="Ribosomal_uL5_bac-type"/>
</dbReference>
<dbReference type="NCBIfam" id="TIGR00731">
    <property type="entry name" value="bL25_bact_ctc"/>
    <property type="match status" value="1"/>
</dbReference>
<comment type="subunit">
    <text evidence="5">Part of the 50S ribosomal subunit; part of the 5S rRNA/L5/L18/L25 subcomplex. Contacts the 5S rRNA. Binds to the 5S rRNA independently of L5 and L18.</text>
</comment>
<dbReference type="InterPro" id="IPR020057">
    <property type="entry name" value="Ribosomal_bL25_b-dom"/>
</dbReference>
<dbReference type="InterPro" id="IPR029751">
    <property type="entry name" value="Ribosomal_L25_dom"/>
</dbReference>
<evidence type="ECO:0000313" key="9">
    <source>
        <dbReference type="EMBL" id="MFD2674297.1"/>
    </source>
</evidence>
<accession>A0ABW5RGT1</accession>
<keyword evidence="4 5" id="KW-0687">Ribonucleoprotein</keyword>
<evidence type="ECO:0000256" key="4">
    <source>
        <dbReference type="ARBA" id="ARBA00023274"/>
    </source>
</evidence>
<dbReference type="SUPFAM" id="SSF50715">
    <property type="entry name" value="Ribosomal protein L25-like"/>
    <property type="match status" value="1"/>
</dbReference>
<dbReference type="HAMAP" id="MF_01334">
    <property type="entry name" value="Ribosomal_bL25_CTC"/>
    <property type="match status" value="1"/>
</dbReference>
<evidence type="ECO:0000256" key="5">
    <source>
        <dbReference type="HAMAP-Rule" id="MF_01334"/>
    </source>
</evidence>
<name>A0ABW5RGT1_9MICO</name>